<comment type="caution">
    <text evidence="2">The sequence shown here is derived from an EMBL/GenBank/DDBJ whole genome shotgun (WGS) entry which is preliminary data.</text>
</comment>
<evidence type="ECO:0000313" key="2">
    <source>
        <dbReference type="EMBL" id="KAK7593044.1"/>
    </source>
</evidence>
<feature type="region of interest" description="Disordered" evidence="1">
    <location>
        <begin position="55"/>
        <end position="105"/>
    </location>
</feature>
<proteinExistence type="predicted"/>
<dbReference type="AlphaFoldDB" id="A0AAN9TJZ5"/>
<organism evidence="2 3">
    <name type="scientific">Parthenolecanium corni</name>
    <dbReference type="NCBI Taxonomy" id="536013"/>
    <lineage>
        <taxon>Eukaryota</taxon>
        <taxon>Metazoa</taxon>
        <taxon>Ecdysozoa</taxon>
        <taxon>Arthropoda</taxon>
        <taxon>Hexapoda</taxon>
        <taxon>Insecta</taxon>
        <taxon>Pterygota</taxon>
        <taxon>Neoptera</taxon>
        <taxon>Paraneoptera</taxon>
        <taxon>Hemiptera</taxon>
        <taxon>Sternorrhyncha</taxon>
        <taxon>Coccoidea</taxon>
        <taxon>Coccidae</taxon>
        <taxon>Parthenolecanium</taxon>
    </lineage>
</organism>
<feature type="compositionally biased region" description="Basic and acidic residues" evidence="1">
    <location>
        <begin position="8"/>
        <end position="18"/>
    </location>
</feature>
<sequence>MTVVLTSKDPEPELEPRSTEPTFTASQPPPTTRILLHTRIIWDGGEEGKRLELQEGTQTSLRGHPAASKDENADTELPELYVSHPNQPTGYTHIRRTTSQPQVRS</sequence>
<accession>A0AAN9TJZ5</accession>
<reference evidence="2 3" key="1">
    <citation type="submission" date="2024-03" db="EMBL/GenBank/DDBJ databases">
        <title>Adaptation during the transition from Ophiocordyceps entomopathogen to insect associate is accompanied by gene loss and intensified selection.</title>
        <authorList>
            <person name="Ward C.M."/>
            <person name="Onetto C.A."/>
            <person name="Borneman A.R."/>
        </authorList>
    </citation>
    <scope>NUCLEOTIDE SEQUENCE [LARGE SCALE GENOMIC DNA]</scope>
    <source>
        <strain evidence="2">AWRI1</strain>
        <tissue evidence="2">Single Adult Female</tissue>
    </source>
</reference>
<evidence type="ECO:0000313" key="3">
    <source>
        <dbReference type="Proteomes" id="UP001367676"/>
    </source>
</evidence>
<dbReference type="EMBL" id="JBBCAQ010000020">
    <property type="protein sequence ID" value="KAK7593044.1"/>
    <property type="molecule type" value="Genomic_DNA"/>
</dbReference>
<evidence type="ECO:0000256" key="1">
    <source>
        <dbReference type="SAM" id="MobiDB-lite"/>
    </source>
</evidence>
<keyword evidence="3" id="KW-1185">Reference proteome</keyword>
<feature type="region of interest" description="Disordered" evidence="1">
    <location>
        <begin position="1"/>
        <end position="30"/>
    </location>
</feature>
<protein>
    <submittedName>
        <fullName evidence="2">Uncharacterized protein</fullName>
    </submittedName>
</protein>
<name>A0AAN9TJZ5_9HEMI</name>
<gene>
    <name evidence="2" type="ORF">V9T40_007796</name>
</gene>
<dbReference type="Proteomes" id="UP001367676">
    <property type="component" value="Unassembled WGS sequence"/>
</dbReference>